<evidence type="ECO:0000256" key="2">
    <source>
        <dbReference type="SAM" id="Phobius"/>
    </source>
</evidence>
<keyword evidence="2" id="KW-0812">Transmembrane</keyword>
<gene>
    <name evidence="4" type="primary">Evi2a</name>
    <name evidence="4" type="ORF">RHICYA_R12496</name>
</gene>
<comment type="caution">
    <text evidence="4">The sequence shown here is derived from an EMBL/GenBank/DDBJ whole genome shotgun (WGS) entry which is preliminary data.</text>
</comment>
<keyword evidence="3" id="KW-0732">Signal</keyword>
<reference evidence="4 5" key="1">
    <citation type="submission" date="2019-09" db="EMBL/GenBank/DDBJ databases">
        <title>Bird 10,000 Genomes (B10K) Project - Family phase.</title>
        <authorList>
            <person name="Zhang G."/>
        </authorList>
    </citation>
    <scope>NUCLEOTIDE SEQUENCE [LARGE SCALE GENOMIC DNA]</scope>
    <source>
        <strain evidence="4">B10K-DU-002-35</strain>
        <tissue evidence="4">Muscle</tissue>
    </source>
</reference>
<protein>
    <submittedName>
        <fullName evidence="4">EVI2A protein</fullName>
    </submittedName>
</protein>
<evidence type="ECO:0000256" key="1">
    <source>
        <dbReference type="SAM" id="MobiDB-lite"/>
    </source>
</evidence>
<dbReference type="GO" id="GO:0016020">
    <property type="term" value="C:membrane"/>
    <property type="evidence" value="ECO:0007669"/>
    <property type="project" value="InterPro"/>
</dbReference>
<dbReference type="OrthoDB" id="9448427at2759"/>
<accession>A0A7L1NL21</accession>
<name>A0A7L1NL21_RHICY</name>
<keyword evidence="2" id="KW-0472">Membrane</keyword>
<dbReference type="EMBL" id="VXBP01006763">
    <property type="protein sequence ID" value="NXN99786.1"/>
    <property type="molecule type" value="Genomic_DNA"/>
</dbReference>
<proteinExistence type="predicted"/>
<feature type="transmembrane region" description="Helical" evidence="2">
    <location>
        <begin position="115"/>
        <end position="141"/>
    </location>
</feature>
<feature type="chain" id="PRO_5029810084" evidence="3">
    <location>
        <begin position="20"/>
        <end position="241"/>
    </location>
</feature>
<dbReference type="Proteomes" id="UP000565785">
    <property type="component" value="Unassembled WGS sequence"/>
</dbReference>
<dbReference type="AlphaFoldDB" id="A0A7L1NL21"/>
<keyword evidence="2" id="KW-1133">Transmembrane helix</keyword>
<dbReference type="PANTHER" id="PTHR15568">
    <property type="entry name" value="ECOTROPIC VIRAL INTEGRATION SITE 2A"/>
    <property type="match status" value="1"/>
</dbReference>
<feature type="compositionally biased region" description="Polar residues" evidence="1">
    <location>
        <begin position="30"/>
        <end position="41"/>
    </location>
</feature>
<sequence>PHLAFPVAMIFSLCLQTRANRTDYPGVRNDTCNPTSPNLRGSWSAPAAATNSPPSTKATTFGTQTGTLPSSSSPAAQNSTLSPARSAVSAPAGPRNASKPWSTATKETCEDSKPLLLVCFVIIVVLVLICTSLFLATVLMASKMSSLRKAQQGKRRPRSNADILATNSLWPSAAGTWQRLPKDTAGTDLTLQTLGSGRGIVTRRKSSDECSEQLTAATENEEESKAPKPRKPTLTNFVVEV</sequence>
<keyword evidence="5" id="KW-1185">Reference proteome</keyword>
<feature type="compositionally biased region" description="Low complexity" evidence="1">
    <location>
        <begin position="42"/>
        <end position="67"/>
    </location>
</feature>
<dbReference type="InterPro" id="IPR008608">
    <property type="entry name" value="Ectropic_vir_integratn_site_2A"/>
</dbReference>
<organism evidence="4 5">
    <name type="scientific">Rhinopomastus cyanomelas</name>
    <name type="common">Common scimitarbill</name>
    <dbReference type="NCBI Taxonomy" id="113115"/>
    <lineage>
        <taxon>Eukaryota</taxon>
        <taxon>Metazoa</taxon>
        <taxon>Chordata</taxon>
        <taxon>Craniata</taxon>
        <taxon>Vertebrata</taxon>
        <taxon>Euteleostomi</taxon>
        <taxon>Archelosauria</taxon>
        <taxon>Archosauria</taxon>
        <taxon>Dinosauria</taxon>
        <taxon>Saurischia</taxon>
        <taxon>Theropoda</taxon>
        <taxon>Coelurosauria</taxon>
        <taxon>Aves</taxon>
        <taxon>Neognathae</taxon>
        <taxon>Neoaves</taxon>
        <taxon>Telluraves</taxon>
        <taxon>Coraciimorphae</taxon>
        <taxon>Bucerotiformes</taxon>
        <taxon>Rhinopomastidae</taxon>
        <taxon>Rhinopomastus</taxon>
    </lineage>
</organism>
<feature type="region of interest" description="Disordered" evidence="1">
    <location>
        <begin position="23"/>
        <end position="105"/>
    </location>
</feature>
<dbReference type="PANTHER" id="PTHR15568:SF0">
    <property type="entry name" value="PROTEIN EVI2A"/>
    <property type="match status" value="1"/>
</dbReference>
<dbReference type="Pfam" id="PF05399">
    <property type="entry name" value="EVI2A"/>
    <property type="match status" value="1"/>
</dbReference>
<feature type="region of interest" description="Disordered" evidence="1">
    <location>
        <begin position="202"/>
        <end position="241"/>
    </location>
</feature>
<feature type="compositionally biased region" description="Polar residues" evidence="1">
    <location>
        <begin position="68"/>
        <end position="83"/>
    </location>
</feature>
<evidence type="ECO:0000313" key="5">
    <source>
        <dbReference type="Proteomes" id="UP000565785"/>
    </source>
</evidence>
<feature type="non-terminal residue" evidence="4">
    <location>
        <position position="1"/>
    </location>
</feature>
<evidence type="ECO:0000256" key="3">
    <source>
        <dbReference type="SAM" id="SignalP"/>
    </source>
</evidence>
<evidence type="ECO:0000313" key="4">
    <source>
        <dbReference type="EMBL" id="NXN99786.1"/>
    </source>
</evidence>
<feature type="signal peptide" evidence="3">
    <location>
        <begin position="1"/>
        <end position="19"/>
    </location>
</feature>
<feature type="non-terminal residue" evidence="4">
    <location>
        <position position="241"/>
    </location>
</feature>